<sequence>DTEFEVYFGNMFLFGISSLVNLANAAGEMSWIKGPIKYKLLAIKKLFTVKQRKGTIRLDDGDPIDFKLMLIAIGIGKSVGGGMLACVNAHPQNDFFDVFITTNLSKPRTLIGIQKIFEGEHLKLKGTTYKYAKKVEVELESPIAMEHDGEIYDGDISSHVE</sequence>
<dbReference type="Gene3D" id="2.60.200.40">
    <property type="match status" value="1"/>
</dbReference>
<comment type="caution">
    <text evidence="2">The sequence shown here is derived from an EMBL/GenBank/DDBJ whole genome shotgun (WGS) entry which is preliminary data.</text>
</comment>
<organism evidence="2">
    <name type="scientific">marine sediment metagenome</name>
    <dbReference type="NCBI Taxonomy" id="412755"/>
    <lineage>
        <taxon>unclassified sequences</taxon>
        <taxon>metagenomes</taxon>
        <taxon>ecological metagenomes</taxon>
    </lineage>
</organism>
<evidence type="ECO:0000313" key="2">
    <source>
        <dbReference type="EMBL" id="GAH32118.1"/>
    </source>
</evidence>
<dbReference type="SUPFAM" id="SSF111331">
    <property type="entry name" value="NAD kinase/diacylglycerol kinase-like"/>
    <property type="match status" value="1"/>
</dbReference>
<dbReference type="AlphaFoldDB" id="X1GGH3"/>
<feature type="domain" description="YegS/DAGK C-terminal" evidence="1">
    <location>
        <begin position="15"/>
        <end position="151"/>
    </location>
</feature>
<proteinExistence type="predicted"/>
<dbReference type="InterPro" id="IPR016064">
    <property type="entry name" value="NAD/diacylglycerol_kinase_sf"/>
</dbReference>
<feature type="non-terminal residue" evidence="2">
    <location>
        <position position="161"/>
    </location>
</feature>
<name>X1GGH3_9ZZZZ</name>
<dbReference type="Pfam" id="PF19279">
    <property type="entry name" value="YegS_C"/>
    <property type="match status" value="1"/>
</dbReference>
<evidence type="ECO:0000259" key="1">
    <source>
        <dbReference type="Pfam" id="PF19279"/>
    </source>
</evidence>
<reference evidence="2" key="1">
    <citation type="journal article" date="2014" name="Front. Microbiol.">
        <title>High frequency of phylogenetically diverse reductive dehalogenase-homologous genes in deep subseafloor sedimentary metagenomes.</title>
        <authorList>
            <person name="Kawai M."/>
            <person name="Futagami T."/>
            <person name="Toyoda A."/>
            <person name="Takaki Y."/>
            <person name="Nishi S."/>
            <person name="Hori S."/>
            <person name="Arai W."/>
            <person name="Tsubouchi T."/>
            <person name="Morono Y."/>
            <person name="Uchiyama I."/>
            <person name="Ito T."/>
            <person name="Fujiyama A."/>
            <person name="Inagaki F."/>
            <person name="Takami H."/>
        </authorList>
    </citation>
    <scope>NUCLEOTIDE SEQUENCE</scope>
    <source>
        <strain evidence="2">Expedition CK06-06</strain>
    </source>
</reference>
<feature type="non-terminal residue" evidence="2">
    <location>
        <position position="1"/>
    </location>
</feature>
<protein>
    <recommendedName>
        <fullName evidence="1">YegS/DAGK C-terminal domain-containing protein</fullName>
    </recommendedName>
</protein>
<dbReference type="InterPro" id="IPR045540">
    <property type="entry name" value="YegS/DAGK_C"/>
</dbReference>
<dbReference type="EMBL" id="BARU01014312">
    <property type="protein sequence ID" value="GAH32118.1"/>
    <property type="molecule type" value="Genomic_DNA"/>
</dbReference>
<accession>X1GGH3</accession>
<gene>
    <name evidence="2" type="ORF">S03H2_25330</name>
</gene>